<evidence type="ECO:0000256" key="3">
    <source>
        <dbReference type="ARBA" id="ARBA00012513"/>
    </source>
</evidence>
<feature type="compositionally biased region" description="Basic residues" evidence="14">
    <location>
        <begin position="553"/>
        <end position="572"/>
    </location>
</feature>
<dbReference type="GO" id="GO:0004674">
    <property type="term" value="F:protein serine/threonine kinase activity"/>
    <property type="evidence" value="ECO:0007669"/>
    <property type="project" value="UniProtKB-KW"/>
</dbReference>
<evidence type="ECO:0000259" key="15">
    <source>
        <dbReference type="PROSITE" id="PS50011"/>
    </source>
</evidence>
<keyword evidence="9 13" id="KW-0067">ATP-binding</keyword>
<comment type="catalytic activity">
    <reaction evidence="12">
        <text>L-seryl-[protein] + ATP = O-phospho-L-seryl-[protein] + ADP + H(+)</text>
        <dbReference type="Rhea" id="RHEA:17989"/>
        <dbReference type="Rhea" id="RHEA-COMP:9863"/>
        <dbReference type="Rhea" id="RHEA-COMP:11604"/>
        <dbReference type="ChEBI" id="CHEBI:15378"/>
        <dbReference type="ChEBI" id="CHEBI:29999"/>
        <dbReference type="ChEBI" id="CHEBI:30616"/>
        <dbReference type="ChEBI" id="CHEBI:83421"/>
        <dbReference type="ChEBI" id="CHEBI:456216"/>
        <dbReference type="EC" id="2.7.11.1"/>
    </reaction>
</comment>
<evidence type="ECO:0000256" key="11">
    <source>
        <dbReference type="ARBA" id="ARBA00047899"/>
    </source>
</evidence>
<sequence length="578" mass="64523">MERELQLQFVLDEKRTHPGCSEEICKLTFLKLNNHEHRIEMLTNTHKITLGNRGTTTTPSSSSCADSRHGHDYASFKKQYKLGPELGRGGFGTVYSGFRVIDGLPVAVKYVSRNNVVGWKKVPGIGKELPVEIVLLMECNNIFGVIQMYDWFERSDGFLIVMERPSPCQDLFDYISEHGALDEKIARTFFKQVVDTVTACVDVNVVHRDIKDENLVVDLKTGHLKLVDFGSGAFCKAKGEKFTDFEGTRVYSPPEWILRSEYDSCKATVWSLGILLYDMVCGDIPFHRDEDIVCRGPLVWRRHISKSCKNLITKCLKYDPDERCDLEYIRHHPWLFEGDTSLPLPISELNTGRYKLGSVPAKLVTHADQHPSLRYAVPNAGASESHLSAFVYLSSQNGPAIIGNKTSLIAMEGRNRHHSPVFRSFVGGYSGNLSVSSSCSSVSSGYCTTSSPPTAGRFLQRDQSKKSSEIASDFAAEFQMHINGQDGMSGSEAQKNSAHVSDALNLNLLLISTIHPTNSNFKRSTVSPSHSNLLSRSGDDLVASEHTTPKSVNKLRHPSRGQKFAFRVHREKKTTDEE</sequence>
<dbReference type="InterPro" id="IPR017441">
    <property type="entry name" value="Protein_kinase_ATP_BS"/>
</dbReference>
<dbReference type="SUPFAM" id="SSF56112">
    <property type="entry name" value="Protein kinase-like (PK-like)"/>
    <property type="match status" value="1"/>
</dbReference>
<protein>
    <recommendedName>
        <fullName evidence="4">Serine/threonine-protein kinase 1</fullName>
        <ecNumber evidence="3">2.7.11.1</ecNumber>
    </recommendedName>
</protein>
<dbReference type="Gene3D" id="1.10.510.10">
    <property type="entry name" value="Transferase(Phosphotransferase) domain 1"/>
    <property type="match status" value="1"/>
</dbReference>
<keyword evidence="16" id="KW-1185">Reference proteome</keyword>
<evidence type="ECO:0000313" key="16">
    <source>
        <dbReference type="Proteomes" id="UP000887581"/>
    </source>
</evidence>
<dbReference type="Proteomes" id="UP000887581">
    <property type="component" value="Unplaced"/>
</dbReference>
<accession>A0A915PY49</accession>
<feature type="binding site" evidence="13">
    <location>
        <position position="109"/>
    </location>
    <ligand>
        <name>ATP</name>
        <dbReference type="ChEBI" id="CHEBI:30616"/>
    </ligand>
</feature>
<comment type="cofactor">
    <cofactor evidence="1">
        <name>Mg(2+)</name>
        <dbReference type="ChEBI" id="CHEBI:18420"/>
    </cofactor>
</comment>
<dbReference type="InterPro" id="IPR008271">
    <property type="entry name" value="Ser/Thr_kinase_AS"/>
</dbReference>
<dbReference type="PROSITE" id="PS00107">
    <property type="entry name" value="PROTEIN_KINASE_ATP"/>
    <property type="match status" value="1"/>
</dbReference>
<dbReference type="InterPro" id="IPR011009">
    <property type="entry name" value="Kinase-like_dom_sf"/>
</dbReference>
<dbReference type="AlphaFoldDB" id="A0A915PY49"/>
<evidence type="ECO:0000256" key="2">
    <source>
        <dbReference type="ARBA" id="ARBA00004192"/>
    </source>
</evidence>
<evidence type="ECO:0000256" key="7">
    <source>
        <dbReference type="ARBA" id="ARBA00022741"/>
    </source>
</evidence>
<dbReference type="InterPro" id="IPR051138">
    <property type="entry name" value="PIM_Ser/Thr_kinase"/>
</dbReference>
<evidence type="ECO:0000256" key="5">
    <source>
        <dbReference type="ARBA" id="ARBA00022527"/>
    </source>
</evidence>
<keyword evidence="5" id="KW-0723">Serine/threonine-protein kinase</keyword>
<dbReference type="PANTHER" id="PTHR22984:SF25">
    <property type="entry name" value="PROTEIN KINASE DOMAIN-CONTAINING PROTEIN"/>
    <property type="match status" value="1"/>
</dbReference>
<dbReference type="WBParaSite" id="sdigi.contig577.g9079.t1">
    <property type="protein sequence ID" value="sdigi.contig577.g9079.t1"/>
    <property type="gene ID" value="sdigi.contig577.g9079"/>
</dbReference>
<name>A0A915PY49_9BILA</name>
<keyword evidence="8" id="KW-0418">Kinase</keyword>
<keyword evidence="6" id="KW-0808">Transferase</keyword>
<evidence type="ECO:0000256" key="14">
    <source>
        <dbReference type="SAM" id="MobiDB-lite"/>
    </source>
</evidence>
<keyword evidence="10" id="KW-1035">Host cytoplasm</keyword>
<dbReference type="PROSITE" id="PS50011">
    <property type="entry name" value="PROTEIN_KINASE_DOM"/>
    <property type="match status" value="1"/>
</dbReference>
<evidence type="ECO:0000256" key="8">
    <source>
        <dbReference type="ARBA" id="ARBA00022777"/>
    </source>
</evidence>
<proteinExistence type="predicted"/>
<feature type="domain" description="Protein kinase" evidence="15">
    <location>
        <begin position="80"/>
        <end position="335"/>
    </location>
</feature>
<dbReference type="InterPro" id="IPR000719">
    <property type="entry name" value="Prot_kinase_dom"/>
</dbReference>
<dbReference type="EC" id="2.7.11.1" evidence="3"/>
<dbReference type="PANTHER" id="PTHR22984">
    <property type="entry name" value="SERINE/THREONINE-PROTEIN KINASE PIM"/>
    <property type="match status" value="1"/>
</dbReference>
<reference evidence="17" key="1">
    <citation type="submission" date="2022-11" db="UniProtKB">
        <authorList>
            <consortium name="WormBaseParasite"/>
        </authorList>
    </citation>
    <scope>IDENTIFICATION</scope>
</reference>
<dbReference type="Gene3D" id="3.30.200.20">
    <property type="entry name" value="Phosphorylase Kinase, domain 1"/>
    <property type="match status" value="1"/>
</dbReference>
<comment type="subcellular location">
    <subcellularLocation>
        <location evidence="2">Host cytoplasm</location>
    </subcellularLocation>
</comment>
<keyword evidence="7 13" id="KW-0547">Nucleotide-binding</keyword>
<evidence type="ECO:0000256" key="6">
    <source>
        <dbReference type="ARBA" id="ARBA00022679"/>
    </source>
</evidence>
<feature type="region of interest" description="Disordered" evidence="14">
    <location>
        <begin position="522"/>
        <end position="578"/>
    </location>
</feature>
<dbReference type="FunFam" id="1.10.510.10:FF:000571">
    <property type="entry name" value="Maternal embryonic leucine zipper kinase"/>
    <property type="match status" value="1"/>
</dbReference>
<dbReference type="GO" id="GO:0030430">
    <property type="term" value="C:host cell cytoplasm"/>
    <property type="evidence" value="ECO:0007669"/>
    <property type="project" value="UniProtKB-SubCell"/>
</dbReference>
<dbReference type="PROSITE" id="PS00108">
    <property type="entry name" value="PROTEIN_KINASE_ST"/>
    <property type="match status" value="1"/>
</dbReference>
<feature type="compositionally biased region" description="Polar residues" evidence="14">
    <location>
        <begin position="522"/>
        <end position="535"/>
    </location>
</feature>
<dbReference type="Pfam" id="PF00069">
    <property type="entry name" value="Pkinase"/>
    <property type="match status" value="1"/>
</dbReference>
<evidence type="ECO:0000313" key="17">
    <source>
        <dbReference type="WBParaSite" id="sdigi.contig577.g9079.t1"/>
    </source>
</evidence>
<comment type="catalytic activity">
    <reaction evidence="11">
        <text>L-threonyl-[protein] + ATP = O-phospho-L-threonyl-[protein] + ADP + H(+)</text>
        <dbReference type="Rhea" id="RHEA:46608"/>
        <dbReference type="Rhea" id="RHEA-COMP:11060"/>
        <dbReference type="Rhea" id="RHEA-COMP:11605"/>
        <dbReference type="ChEBI" id="CHEBI:15378"/>
        <dbReference type="ChEBI" id="CHEBI:30013"/>
        <dbReference type="ChEBI" id="CHEBI:30616"/>
        <dbReference type="ChEBI" id="CHEBI:61977"/>
        <dbReference type="ChEBI" id="CHEBI:456216"/>
        <dbReference type="EC" id="2.7.11.1"/>
    </reaction>
</comment>
<dbReference type="CDD" id="cd14005">
    <property type="entry name" value="STKc_PIM"/>
    <property type="match status" value="1"/>
</dbReference>
<dbReference type="GO" id="GO:0005737">
    <property type="term" value="C:cytoplasm"/>
    <property type="evidence" value="ECO:0007669"/>
    <property type="project" value="TreeGrafter"/>
</dbReference>
<evidence type="ECO:0000256" key="4">
    <source>
        <dbReference type="ARBA" id="ARBA00016885"/>
    </source>
</evidence>
<evidence type="ECO:0000256" key="1">
    <source>
        <dbReference type="ARBA" id="ARBA00001946"/>
    </source>
</evidence>
<organism evidence="16 17">
    <name type="scientific">Setaria digitata</name>
    <dbReference type="NCBI Taxonomy" id="48799"/>
    <lineage>
        <taxon>Eukaryota</taxon>
        <taxon>Metazoa</taxon>
        <taxon>Ecdysozoa</taxon>
        <taxon>Nematoda</taxon>
        <taxon>Chromadorea</taxon>
        <taxon>Rhabditida</taxon>
        <taxon>Spirurina</taxon>
        <taxon>Spiruromorpha</taxon>
        <taxon>Filarioidea</taxon>
        <taxon>Setariidae</taxon>
        <taxon>Setaria</taxon>
    </lineage>
</organism>
<dbReference type="GO" id="GO:0005524">
    <property type="term" value="F:ATP binding"/>
    <property type="evidence" value="ECO:0007669"/>
    <property type="project" value="UniProtKB-UniRule"/>
</dbReference>
<evidence type="ECO:0000256" key="10">
    <source>
        <dbReference type="ARBA" id="ARBA00023200"/>
    </source>
</evidence>
<evidence type="ECO:0000256" key="13">
    <source>
        <dbReference type="PROSITE-ProRule" id="PRU10141"/>
    </source>
</evidence>
<dbReference type="SMART" id="SM00220">
    <property type="entry name" value="S_TKc"/>
    <property type="match status" value="1"/>
</dbReference>
<evidence type="ECO:0000256" key="9">
    <source>
        <dbReference type="ARBA" id="ARBA00022840"/>
    </source>
</evidence>
<evidence type="ECO:0000256" key="12">
    <source>
        <dbReference type="ARBA" id="ARBA00048679"/>
    </source>
</evidence>